<evidence type="ECO:0000313" key="3">
    <source>
        <dbReference type="EMBL" id="WNZ23995.1"/>
    </source>
</evidence>
<protein>
    <submittedName>
        <fullName evidence="3">DUF928 domain-containing protein</fullName>
    </submittedName>
</protein>
<accession>A0AA96WF88</accession>
<keyword evidence="2" id="KW-0732">Signal</keyword>
<reference evidence="3" key="1">
    <citation type="submission" date="2020-05" db="EMBL/GenBank/DDBJ databases">
        <authorList>
            <person name="Zhu T."/>
            <person name="Keshari N."/>
            <person name="Lu X."/>
        </authorList>
    </citation>
    <scope>NUCLEOTIDE SEQUENCE</scope>
    <source>
        <strain evidence="3">NK1-12</strain>
    </source>
</reference>
<dbReference type="Pfam" id="PF06051">
    <property type="entry name" value="DUF928"/>
    <property type="match status" value="1"/>
</dbReference>
<dbReference type="InterPro" id="IPR010328">
    <property type="entry name" value="DUF928"/>
</dbReference>
<organism evidence="3">
    <name type="scientific">Leptolyngbya sp. NK1-12</name>
    <dbReference type="NCBI Taxonomy" id="2547451"/>
    <lineage>
        <taxon>Bacteria</taxon>
        <taxon>Bacillati</taxon>
        <taxon>Cyanobacteriota</taxon>
        <taxon>Cyanophyceae</taxon>
        <taxon>Leptolyngbyales</taxon>
        <taxon>Leptolyngbyaceae</taxon>
        <taxon>Leptolyngbya group</taxon>
        <taxon>Leptolyngbya</taxon>
    </lineage>
</organism>
<feature type="compositionally biased region" description="Pro residues" evidence="1">
    <location>
        <begin position="49"/>
        <end position="59"/>
    </location>
</feature>
<dbReference type="RefSeq" id="WP_316429543.1">
    <property type="nucleotide sequence ID" value="NZ_CP053586.1"/>
</dbReference>
<evidence type="ECO:0000256" key="2">
    <source>
        <dbReference type="SAM" id="SignalP"/>
    </source>
</evidence>
<feature type="chain" id="PRO_5041689628" evidence="2">
    <location>
        <begin position="33"/>
        <end position="257"/>
    </location>
</feature>
<name>A0AA96WF88_9CYAN</name>
<gene>
    <name evidence="3" type="ORF">HJG54_14775</name>
</gene>
<proteinExistence type="predicted"/>
<dbReference type="EMBL" id="CP053586">
    <property type="protein sequence ID" value="WNZ23995.1"/>
    <property type="molecule type" value="Genomic_DNA"/>
</dbReference>
<dbReference type="AlphaFoldDB" id="A0AA96WF88"/>
<sequence length="257" mass="28329">MNNYRIKKVAHLLTLSLILAGFSWFHPSAAYSAKAFAKASLSTQSKQRPPAPPSTPPPNRTRSGGSLGGEATCVAGDQNLMALVPVQNPVITIREHPTFLFYVPYGAEQVQYGEFSLLVGPDEMTRLYQTRFTLPAEPGIVSVSLPNLPDYALKEDTFYHWYFKLYCNGSTTADVQVDGWVQRVAATPERQRQIEVASPDVWYDSLAEIAAGLLADPNNSLLRAQWRILLEHIDADNLTQTPMVGAVQPDSEPPIGE</sequence>
<feature type="region of interest" description="Disordered" evidence="1">
    <location>
        <begin position="42"/>
        <end position="69"/>
    </location>
</feature>
<evidence type="ECO:0000256" key="1">
    <source>
        <dbReference type="SAM" id="MobiDB-lite"/>
    </source>
</evidence>
<feature type="signal peptide" evidence="2">
    <location>
        <begin position="1"/>
        <end position="32"/>
    </location>
</feature>